<keyword evidence="4 7" id="KW-1133">Transmembrane helix</keyword>
<sequence length="532" mass="59315">MFLTKCFTSVKTVVHGFFVNFFPKNFPKRKLLPLLLMLLIEAMSQTIINSYVGYLIVDMGMASTTNESGKYSGWLVSSFSIAQFLSSFFIGSLSDNFGRRPILLGGTFGIAICNVLFGFCTNYYYAISIRLLNGFLNGNVGVIKSYMGELTDDSNRTQTFNFIGLTWSVGAVFGNFMGGVLYNPVRLYPSLFGSSHFFSLFPALLPQLVVTFLGFFGLSLAYFYLLENERKVDEHAVQSNKFYSILNSLKNTFTGMFHFFRKSNLWSLFCSFEYFLLGFGHTTYMTIFPLLMIASVGKGGFGQTTKEVGYFSAISSVAGFFTTVFCYKPLVHLLGIRYGYFFTTFCTALFYGMYPSLEGLNGSSVPVKWLFYSLNAFCWNLVSQCSFSSIFTLIVNGADKDSLGSANGVAQSMASFGRVLGPIMISPLLSWGLTNGLSYPINQYLPFYIITCIGLFNAFLILLTPRSLSFTKSANKSEEKNYTELKETKIELEEEIGNEEKTAMDLDHAITTPSPLPIHPSSTTPDSKIDSK</sequence>
<dbReference type="GeneID" id="14891126"/>
<feature type="compositionally biased region" description="Basic and acidic residues" evidence="6">
    <location>
        <begin position="498"/>
        <end position="508"/>
    </location>
</feature>
<feature type="transmembrane region" description="Helical" evidence="7">
    <location>
        <begin position="31"/>
        <end position="51"/>
    </location>
</feature>
<feature type="transmembrane region" description="Helical" evidence="7">
    <location>
        <begin position="272"/>
        <end position="296"/>
    </location>
</feature>
<evidence type="ECO:0000256" key="3">
    <source>
        <dbReference type="ARBA" id="ARBA00022692"/>
    </source>
</evidence>
<dbReference type="InterPro" id="IPR020846">
    <property type="entry name" value="MFS_dom"/>
</dbReference>
<dbReference type="KEGG" id="eiv:EIN_379810"/>
<dbReference type="InterPro" id="IPR001958">
    <property type="entry name" value="Tet-R_TetA/multi-R_MdtG-like"/>
</dbReference>
<dbReference type="PANTHER" id="PTHR23504">
    <property type="entry name" value="MAJOR FACILITATOR SUPERFAMILY DOMAIN-CONTAINING PROTEIN 10"/>
    <property type="match status" value="1"/>
</dbReference>
<protein>
    <recommendedName>
        <fullName evidence="8">Major facilitator superfamily (MFS) profile domain-containing protein</fullName>
    </recommendedName>
</protein>
<keyword evidence="2" id="KW-0813">Transport</keyword>
<evidence type="ECO:0000256" key="7">
    <source>
        <dbReference type="SAM" id="Phobius"/>
    </source>
</evidence>
<keyword evidence="10" id="KW-1185">Reference proteome</keyword>
<dbReference type="SUPFAM" id="SSF103473">
    <property type="entry name" value="MFS general substrate transporter"/>
    <property type="match status" value="1"/>
</dbReference>
<accession>A0A0A1UG03</accession>
<feature type="transmembrane region" description="Helical" evidence="7">
    <location>
        <begin position="71"/>
        <end position="90"/>
    </location>
</feature>
<keyword evidence="3 7" id="KW-0812">Transmembrane</keyword>
<dbReference type="RefSeq" id="XP_004258865.1">
    <property type="nucleotide sequence ID" value="XM_004258817.1"/>
</dbReference>
<organism evidence="9 10">
    <name type="scientific">Entamoeba invadens IP1</name>
    <dbReference type="NCBI Taxonomy" id="370355"/>
    <lineage>
        <taxon>Eukaryota</taxon>
        <taxon>Amoebozoa</taxon>
        <taxon>Evosea</taxon>
        <taxon>Archamoebae</taxon>
        <taxon>Mastigamoebida</taxon>
        <taxon>Entamoebidae</taxon>
        <taxon>Entamoeba</taxon>
    </lineage>
</organism>
<dbReference type="PRINTS" id="PR01035">
    <property type="entry name" value="TCRTETA"/>
</dbReference>
<feature type="transmembrane region" description="Helical" evidence="7">
    <location>
        <begin position="445"/>
        <end position="463"/>
    </location>
</feature>
<dbReference type="PANTHER" id="PTHR23504:SF15">
    <property type="entry name" value="MAJOR FACILITATOR SUPERFAMILY (MFS) PROFILE DOMAIN-CONTAINING PROTEIN"/>
    <property type="match status" value="1"/>
</dbReference>
<feature type="transmembrane region" description="Helical" evidence="7">
    <location>
        <begin position="416"/>
        <end position="433"/>
    </location>
</feature>
<feature type="transmembrane region" description="Helical" evidence="7">
    <location>
        <begin position="369"/>
        <end position="395"/>
    </location>
</feature>
<name>A0A0A1UG03_ENTIV</name>
<comment type="subcellular location">
    <subcellularLocation>
        <location evidence="1">Membrane</location>
        <topology evidence="1">Multi-pass membrane protein</topology>
    </subcellularLocation>
</comment>
<feature type="transmembrane region" description="Helical" evidence="7">
    <location>
        <begin position="197"/>
        <end position="222"/>
    </location>
</feature>
<evidence type="ECO:0000256" key="5">
    <source>
        <dbReference type="ARBA" id="ARBA00023136"/>
    </source>
</evidence>
<dbReference type="AlphaFoldDB" id="A0A0A1UG03"/>
<reference evidence="9 10" key="1">
    <citation type="submission" date="2012-10" db="EMBL/GenBank/DDBJ databases">
        <authorList>
            <person name="Zafar N."/>
            <person name="Inman J."/>
            <person name="Hall N."/>
            <person name="Lorenzi H."/>
            <person name="Caler E."/>
        </authorList>
    </citation>
    <scope>NUCLEOTIDE SEQUENCE [LARGE SCALE GENOMIC DNA]</scope>
    <source>
        <strain evidence="9 10">IP1</strain>
    </source>
</reference>
<dbReference type="InterPro" id="IPR011701">
    <property type="entry name" value="MFS"/>
</dbReference>
<dbReference type="VEuPathDB" id="AmoebaDB:EIN_379810"/>
<evidence type="ECO:0000259" key="8">
    <source>
        <dbReference type="PROSITE" id="PS50850"/>
    </source>
</evidence>
<feature type="transmembrane region" description="Helical" evidence="7">
    <location>
        <begin position="162"/>
        <end position="185"/>
    </location>
</feature>
<evidence type="ECO:0000313" key="10">
    <source>
        <dbReference type="Proteomes" id="UP000014680"/>
    </source>
</evidence>
<gene>
    <name evidence="9" type="ORF">EIN_379810</name>
</gene>
<feature type="transmembrane region" description="Helical" evidence="7">
    <location>
        <begin position="339"/>
        <end position="357"/>
    </location>
</feature>
<dbReference type="CDD" id="cd17330">
    <property type="entry name" value="MFS_SLC46_TetA_like"/>
    <property type="match status" value="1"/>
</dbReference>
<dbReference type="GO" id="GO:0022857">
    <property type="term" value="F:transmembrane transporter activity"/>
    <property type="evidence" value="ECO:0007669"/>
    <property type="project" value="InterPro"/>
</dbReference>
<feature type="transmembrane region" description="Helical" evidence="7">
    <location>
        <begin position="102"/>
        <end position="125"/>
    </location>
</feature>
<evidence type="ECO:0000313" key="9">
    <source>
        <dbReference type="EMBL" id="ELP92094.1"/>
    </source>
</evidence>
<dbReference type="PROSITE" id="PS50850">
    <property type="entry name" value="MFS"/>
    <property type="match status" value="1"/>
</dbReference>
<proteinExistence type="predicted"/>
<feature type="transmembrane region" description="Helical" evidence="7">
    <location>
        <begin position="308"/>
        <end position="327"/>
    </location>
</feature>
<feature type="region of interest" description="Disordered" evidence="6">
    <location>
        <begin position="497"/>
        <end position="532"/>
    </location>
</feature>
<evidence type="ECO:0000256" key="2">
    <source>
        <dbReference type="ARBA" id="ARBA00022448"/>
    </source>
</evidence>
<evidence type="ECO:0000256" key="4">
    <source>
        <dbReference type="ARBA" id="ARBA00022989"/>
    </source>
</evidence>
<dbReference type="Pfam" id="PF07690">
    <property type="entry name" value="MFS_1"/>
    <property type="match status" value="1"/>
</dbReference>
<dbReference type="Gene3D" id="1.20.1250.20">
    <property type="entry name" value="MFS general substrate transporter like domains"/>
    <property type="match status" value="1"/>
</dbReference>
<dbReference type="OMA" id="RTIGPMV"/>
<dbReference type="GO" id="GO:0016020">
    <property type="term" value="C:membrane"/>
    <property type="evidence" value="ECO:0007669"/>
    <property type="project" value="UniProtKB-SubCell"/>
</dbReference>
<dbReference type="InterPro" id="IPR036259">
    <property type="entry name" value="MFS_trans_sf"/>
</dbReference>
<keyword evidence="5 7" id="KW-0472">Membrane</keyword>
<evidence type="ECO:0000256" key="1">
    <source>
        <dbReference type="ARBA" id="ARBA00004141"/>
    </source>
</evidence>
<dbReference type="OrthoDB" id="419616at2759"/>
<evidence type="ECO:0000256" key="6">
    <source>
        <dbReference type="SAM" id="MobiDB-lite"/>
    </source>
</evidence>
<feature type="domain" description="Major facilitator superfamily (MFS) profile" evidence="8">
    <location>
        <begin position="30"/>
        <end position="469"/>
    </location>
</feature>
<dbReference type="Proteomes" id="UP000014680">
    <property type="component" value="Unassembled WGS sequence"/>
</dbReference>
<dbReference type="EMBL" id="KB206395">
    <property type="protein sequence ID" value="ELP92094.1"/>
    <property type="molecule type" value="Genomic_DNA"/>
</dbReference>